<feature type="region of interest" description="Disordered" evidence="1">
    <location>
        <begin position="1"/>
        <end position="48"/>
    </location>
</feature>
<accession>A0A0C9SQY8</accession>
<dbReference type="HOGENOM" id="CLU_081036_0_0_1"/>
<name>A0A0C9SQY8_PLICR</name>
<dbReference type="AlphaFoldDB" id="A0A0C9SQY8"/>
<evidence type="ECO:0000313" key="2">
    <source>
        <dbReference type="EMBL" id="KII84167.1"/>
    </source>
</evidence>
<evidence type="ECO:0000313" key="3">
    <source>
        <dbReference type="Proteomes" id="UP000053263"/>
    </source>
</evidence>
<feature type="compositionally biased region" description="Pro residues" evidence="1">
    <location>
        <begin position="35"/>
        <end position="45"/>
    </location>
</feature>
<organism evidence="2 3">
    <name type="scientific">Plicaturopsis crispa FD-325 SS-3</name>
    <dbReference type="NCBI Taxonomy" id="944288"/>
    <lineage>
        <taxon>Eukaryota</taxon>
        <taxon>Fungi</taxon>
        <taxon>Dikarya</taxon>
        <taxon>Basidiomycota</taxon>
        <taxon>Agaricomycotina</taxon>
        <taxon>Agaricomycetes</taxon>
        <taxon>Agaricomycetidae</taxon>
        <taxon>Amylocorticiales</taxon>
        <taxon>Amylocorticiaceae</taxon>
        <taxon>Plicatura</taxon>
        <taxon>Plicaturopsis crispa</taxon>
    </lineage>
</organism>
<sequence length="223" mass="24391">MDPESVPMSPTAGDSQPESLTPTLNGGCERDPFRDAPPMPQPQRPPVWTRSLSMSFSAMADQIAAASQALALVPESAPVQGEQSPQDLRPLQERLETIVQSQERLGVEIETLKGKAILPQAEMQTRTEALEKKVDELFAAMKLDEMRLYARLHNATATVSKMPIMAPAMANGKPPPNFPATKGEFEHLTKERYEGILKSYGLPAKGDTNAKREAVRVFIGLPT</sequence>
<protein>
    <submittedName>
        <fullName evidence="2">Unplaced genomic scaffold PLICRscaffold_19, whole genome shotgun sequence</fullName>
    </submittedName>
</protein>
<dbReference type="OrthoDB" id="3259063at2759"/>
<dbReference type="EMBL" id="KN832572">
    <property type="protein sequence ID" value="KII84167.1"/>
    <property type="molecule type" value="Genomic_DNA"/>
</dbReference>
<gene>
    <name evidence="2" type="ORF">PLICRDRAFT_702107</name>
</gene>
<evidence type="ECO:0000256" key="1">
    <source>
        <dbReference type="SAM" id="MobiDB-lite"/>
    </source>
</evidence>
<reference evidence="2 3" key="1">
    <citation type="submission" date="2014-06" db="EMBL/GenBank/DDBJ databases">
        <title>Evolutionary Origins and Diversification of the Mycorrhizal Mutualists.</title>
        <authorList>
            <consortium name="DOE Joint Genome Institute"/>
            <consortium name="Mycorrhizal Genomics Consortium"/>
            <person name="Kohler A."/>
            <person name="Kuo A."/>
            <person name="Nagy L.G."/>
            <person name="Floudas D."/>
            <person name="Copeland A."/>
            <person name="Barry K.W."/>
            <person name="Cichocki N."/>
            <person name="Veneault-Fourrey C."/>
            <person name="LaButti K."/>
            <person name="Lindquist E.A."/>
            <person name="Lipzen A."/>
            <person name="Lundell T."/>
            <person name="Morin E."/>
            <person name="Murat C."/>
            <person name="Riley R."/>
            <person name="Ohm R."/>
            <person name="Sun H."/>
            <person name="Tunlid A."/>
            <person name="Henrissat B."/>
            <person name="Grigoriev I.V."/>
            <person name="Hibbett D.S."/>
            <person name="Martin F."/>
        </authorList>
    </citation>
    <scope>NUCLEOTIDE SEQUENCE [LARGE SCALE GENOMIC DNA]</scope>
    <source>
        <strain evidence="2 3">FD-325 SS-3</strain>
    </source>
</reference>
<keyword evidence="3" id="KW-1185">Reference proteome</keyword>
<proteinExistence type="predicted"/>
<dbReference type="Proteomes" id="UP000053263">
    <property type="component" value="Unassembled WGS sequence"/>
</dbReference>
<feature type="compositionally biased region" description="Polar residues" evidence="1">
    <location>
        <begin position="12"/>
        <end position="24"/>
    </location>
</feature>